<geneLocation type="plasmid" evidence="1 2">
    <name>pRgalR602b</name>
</geneLocation>
<keyword evidence="2" id="KW-1185">Reference proteome</keyword>
<name>A0A0B4XA72_9HYPH</name>
<dbReference type="EMBL" id="CP006879">
    <property type="protein sequence ID" value="AJD43655.1"/>
    <property type="molecule type" value="Genomic_DNA"/>
</dbReference>
<reference evidence="1 2" key="1">
    <citation type="submission" date="2013-11" db="EMBL/GenBank/DDBJ databases">
        <title>Complete genome sequence of Rhizobium gallicum bv. gallicum R602.</title>
        <authorList>
            <person name="Bustos P."/>
            <person name="Santamaria R.I."/>
            <person name="Lozano L."/>
            <person name="Acosta J.L."/>
            <person name="Ormeno-Orrillo E."/>
            <person name="Rogel M.A."/>
            <person name="Romero D."/>
            <person name="Cevallos M.A."/>
            <person name="Martinez-Romero E."/>
            <person name="Gonzalez V."/>
        </authorList>
    </citation>
    <scope>NUCLEOTIDE SEQUENCE [LARGE SCALE GENOMIC DNA]</scope>
    <source>
        <strain evidence="1 2">R602</strain>
        <plasmid evidence="1 2">pRgalR602b</plasmid>
    </source>
</reference>
<keyword evidence="1" id="KW-0614">Plasmid</keyword>
<dbReference type="KEGG" id="rga:RGR602_PB00116"/>
<sequence>MIRTNSQLELRNRNSTCPEWPAHRTAKAPVVASRLQRSQVSLPTLSSIVRWLAWEKTPYITLPELRADSFASIATWRASSVRLEELEIFRVI</sequence>
<gene>
    <name evidence="1" type="ORF">RGR602_PB00116</name>
</gene>
<evidence type="ECO:0000313" key="1">
    <source>
        <dbReference type="EMBL" id="AJD43655.1"/>
    </source>
</evidence>
<dbReference type="HOGENOM" id="CLU_2411117_0_0_5"/>
<dbReference type="Proteomes" id="UP000031368">
    <property type="component" value="Plasmid pRgalR602b"/>
</dbReference>
<accession>A0A0B4XA72</accession>
<evidence type="ECO:0000313" key="2">
    <source>
        <dbReference type="Proteomes" id="UP000031368"/>
    </source>
</evidence>
<protein>
    <submittedName>
        <fullName evidence="1">Uncharacterized protein</fullName>
    </submittedName>
</protein>
<proteinExistence type="predicted"/>
<dbReference type="AlphaFoldDB" id="A0A0B4XA72"/>
<organism evidence="1 2">
    <name type="scientific">Rhizobium gallicum bv. gallicum R602sp</name>
    <dbReference type="NCBI Taxonomy" id="1041138"/>
    <lineage>
        <taxon>Bacteria</taxon>
        <taxon>Pseudomonadati</taxon>
        <taxon>Pseudomonadota</taxon>
        <taxon>Alphaproteobacteria</taxon>
        <taxon>Hyphomicrobiales</taxon>
        <taxon>Rhizobiaceae</taxon>
        <taxon>Rhizobium/Agrobacterium group</taxon>
        <taxon>Rhizobium</taxon>
    </lineage>
</organism>